<feature type="domain" description="C2" evidence="1">
    <location>
        <begin position="39"/>
        <end position="84"/>
    </location>
</feature>
<keyword evidence="3" id="KW-1185">Reference proteome</keyword>
<evidence type="ECO:0000259" key="1">
    <source>
        <dbReference type="Pfam" id="PF00168"/>
    </source>
</evidence>
<dbReference type="InterPro" id="IPR000008">
    <property type="entry name" value="C2_dom"/>
</dbReference>
<gene>
    <name evidence="2" type="ORF">JXQ802_LOCUS810</name>
</gene>
<evidence type="ECO:0000313" key="2">
    <source>
        <dbReference type="EMBL" id="CAF0735668.1"/>
    </source>
</evidence>
<dbReference type="InterPro" id="IPR035892">
    <property type="entry name" value="C2_domain_sf"/>
</dbReference>
<sequence length="104" mass="11790">MWLDTSGQLLITIVEARVLDDKDTFGGLNDAYVQFFSRIEHDQNHIHIKVYDEDDTAGRDAIGSAKIDLEPVQASGYFDDWVKLPKLFGLGSNSQIHVHMHFQS</sequence>
<proteinExistence type="predicted"/>
<feature type="domain" description="C2" evidence="1">
    <location>
        <begin position="7"/>
        <end position="36"/>
    </location>
</feature>
<name>A0A813NIL0_9BILA</name>
<protein>
    <recommendedName>
        <fullName evidence="1">C2 domain-containing protein</fullName>
    </recommendedName>
</protein>
<dbReference type="Pfam" id="PF00168">
    <property type="entry name" value="C2"/>
    <property type="match status" value="2"/>
</dbReference>
<reference evidence="2" key="1">
    <citation type="submission" date="2021-02" db="EMBL/GenBank/DDBJ databases">
        <authorList>
            <person name="Nowell W R."/>
        </authorList>
    </citation>
    <scope>NUCLEOTIDE SEQUENCE</scope>
</reference>
<dbReference type="Gene3D" id="2.60.40.150">
    <property type="entry name" value="C2 domain"/>
    <property type="match status" value="1"/>
</dbReference>
<dbReference type="SUPFAM" id="SSF49562">
    <property type="entry name" value="C2 domain (Calcium/lipid-binding domain, CaLB)"/>
    <property type="match status" value="1"/>
</dbReference>
<dbReference type="CDD" id="cd00030">
    <property type="entry name" value="C2"/>
    <property type="match status" value="1"/>
</dbReference>
<organism evidence="2 3">
    <name type="scientific">Rotaria sordida</name>
    <dbReference type="NCBI Taxonomy" id="392033"/>
    <lineage>
        <taxon>Eukaryota</taxon>
        <taxon>Metazoa</taxon>
        <taxon>Spiralia</taxon>
        <taxon>Gnathifera</taxon>
        <taxon>Rotifera</taxon>
        <taxon>Eurotatoria</taxon>
        <taxon>Bdelloidea</taxon>
        <taxon>Philodinida</taxon>
        <taxon>Philodinidae</taxon>
        <taxon>Rotaria</taxon>
    </lineage>
</organism>
<dbReference type="Proteomes" id="UP000663870">
    <property type="component" value="Unassembled WGS sequence"/>
</dbReference>
<dbReference type="AlphaFoldDB" id="A0A813NIL0"/>
<dbReference type="EMBL" id="CAJNOL010000008">
    <property type="protein sequence ID" value="CAF0735668.1"/>
    <property type="molecule type" value="Genomic_DNA"/>
</dbReference>
<accession>A0A813NIL0</accession>
<evidence type="ECO:0000313" key="3">
    <source>
        <dbReference type="Proteomes" id="UP000663870"/>
    </source>
</evidence>
<comment type="caution">
    <text evidence="2">The sequence shown here is derived from an EMBL/GenBank/DDBJ whole genome shotgun (WGS) entry which is preliminary data.</text>
</comment>